<comment type="catalytic activity">
    <reaction evidence="2">
        <text>a long-chain fatty aldehyde + NADP(+) + CoA = a long-chain fatty acyl-CoA + NADPH + H(+)</text>
        <dbReference type="Rhea" id="RHEA:15437"/>
        <dbReference type="ChEBI" id="CHEBI:15378"/>
        <dbReference type="ChEBI" id="CHEBI:17176"/>
        <dbReference type="ChEBI" id="CHEBI:57287"/>
        <dbReference type="ChEBI" id="CHEBI:57783"/>
        <dbReference type="ChEBI" id="CHEBI:58349"/>
        <dbReference type="ChEBI" id="CHEBI:83139"/>
        <dbReference type="EC" id="1.2.1.50"/>
    </reaction>
</comment>
<dbReference type="InterPro" id="IPR008670">
    <property type="entry name" value="CoA_reduct_LuxC"/>
</dbReference>
<dbReference type="Pfam" id="PF05893">
    <property type="entry name" value="LuxC"/>
    <property type="match status" value="1"/>
</dbReference>
<dbReference type="AlphaFoldDB" id="A0A514LFR1"/>
<keyword evidence="1 2" id="KW-0521">NADP</keyword>
<dbReference type="Proteomes" id="UP000319756">
    <property type="component" value="Chromosome"/>
</dbReference>
<protein>
    <recommendedName>
        <fullName evidence="2">Acyl-CoA reductase</fullName>
        <ecNumber evidence="2">1.2.1.50</ecNumber>
    </recommendedName>
</protein>
<dbReference type="SUPFAM" id="SSF53720">
    <property type="entry name" value="ALDH-like"/>
    <property type="match status" value="1"/>
</dbReference>
<organism evidence="3 4">
    <name type="scientific">Salicibibacter halophilus</name>
    <dbReference type="NCBI Taxonomy" id="2502791"/>
    <lineage>
        <taxon>Bacteria</taxon>
        <taxon>Bacillati</taxon>
        <taxon>Bacillota</taxon>
        <taxon>Bacilli</taxon>
        <taxon>Bacillales</taxon>
        <taxon>Bacillaceae</taxon>
        <taxon>Salicibibacter</taxon>
    </lineage>
</organism>
<dbReference type="OrthoDB" id="580775at2"/>
<dbReference type="EMBL" id="CP035485">
    <property type="protein sequence ID" value="QDI90698.1"/>
    <property type="molecule type" value="Genomic_DNA"/>
</dbReference>
<comment type="similarity">
    <text evidence="2">Belongs to the LuxC family.</text>
</comment>
<dbReference type="InterPro" id="IPR016161">
    <property type="entry name" value="Ald_DH/histidinol_DH"/>
</dbReference>
<proteinExistence type="inferred from homology"/>
<evidence type="ECO:0000256" key="1">
    <source>
        <dbReference type="ARBA" id="ARBA00022857"/>
    </source>
</evidence>
<reference evidence="4" key="1">
    <citation type="submission" date="2019-01" db="EMBL/GenBank/DDBJ databases">
        <title>Genomic analysis of Salicibibacter sp. NKC3-5.</title>
        <authorList>
            <person name="Oh Y.J."/>
        </authorList>
    </citation>
    <scope>NUCLEOTIDE SEQUENCE [LARGE SCALE GENOMIC DNA]</scope>
    <source>
        <strain evidence="4">NKC3-5</strain>
    </source>
</reference>
<dbReference type="KEGG" id="sale:EPH95_05500"/>
<dbReference type="GO" id="GO:0003995">
    <property type="term" value="F:acyl-CoA dehydrogenase activity"/>
    <property type="evidence" value="ECO:0007669"/>
    <property type="project" value="InterPro"/>
</dbReference>
<dbReference type="GO" id="GO:0008218">
    <property type="term" value="P:bioluminescence"/>
    <property type="evidence" value="ECO:0007669"/>
    <property type="project" value="InterPro"/>
</dbReference>
<evidence type="ECO:0000313" key="4">
    <source>
        <dbReference type="Proteomes" id="UP000319756"/>
    </source>
</evidence>
<dbReference type="PIRSF" id="PIRSF009414">
    <property type="entry name" value="LuxC"/>
    <property type="match status" value="1"/>
</dbReference>
<evidence type="ECO:0000256" key="2">
    <source>
        <dbReference type="PIRNR" id="PIRNR009414"/>
    </source>
</evidence>
<dbReference type="CDD" id="cd07080">
    <property type="entry name" value="ALDH_Acyl-CoA-Red_LuxC"/>
    <property type="match status" value="1"/>
</dbReference>
<gene>
    <name evidence="3" type="ORF">EPH95_05500</name>
</gene>
<dbReference type="GO" id="GO:0050062">
    <property type="term" value="F:long-chain-fatty-acyl-CoA reductase activity"/>
    <property type="evidence" value="ECO:0007669"/>
    <property type="project" value="UniProtKB-EC"/>
</dbReference>
<evidence type="ECO:0000313" key="3">
    <source>
        <dbReference type="EMBL" id="QDI90698.1"/>
    </source>
</evidence>
<accession>A0A514LFR1</accession>
<keyword evidence="4" id="KW-1185">Reference proteome</keyword>
<name>A0A514LFR1_9BACI</name>
<sequence>MMVKGYFLPTLPQEEIETKTLAFSNNTHCAEIKVPLLSEDQLTSVLASVKTQQHAYVRKLRTNEIINRIDQAVQKWLDPSYEKRQLAEKCLPVITGYDEEMVRLFLSRYFRNFRKEQLQRFVDEDFLNPLVLDEFRPSRSGGYVRAYGPTLITHVFSGNVPVLPLWSIVSGLLVKAGGLGKVSSAEPLFPAMFAETLHEVDPEFAKALAITWWKSGEALSERAVFSKTDTVIAYGNDATISHISGQLPAQVRFHPHGHKVSTGVITRECLSTSLVWEVAHRAAKDTASFDQQGCLSPHVFYVEADGDYHPRDFARLLAHELENTEHRMPRATLTSEEASAIIRVRADAEFNKKVDLYASEQSTAWTVLYKKEQKSFPFSILNRVVTVIPIENMEDIIDNMNEIRRFFQTAGVACPPQRFHRLIEVLGACGVNRISFLGEMSQPEPGWHHDGRPNLGDLVYWCDVESSVTATMDQFDLFRD</sequence>
<keyword evidence="2" id="KW-0560">Oxidoreductase</keyword>
<dbReference type="RefSeq" id="WP_142088014.1">
    <property type="nucleotide sequence ID" value="NZ_CP035485.1"/>
</dbReference>
<dbReference type="EC" id="1.2.1.50" evidence="2"/>